<evidence type="ECO:0000313" key="2">
    <source>
        <dbReference type="Proteomes" id="UP000054549"/>
    </source>
</evidence>
<keyword evidence="2" id="KW-1185">Reference proteome</keyword>
<evidence type="ECO:0000313" key="1">
    <source>
        <dbReference type="EMBL" id="KIL53784.1"/>
    </source>
</evidence>
<dbReference type="HOGENOM" id="CLU_2026116_0_0_1"/>
<proteinExistence type="predicted"/>
<protein>
    <submittedName>
        <fullName evidence="1">Uncharacterized protein</fullName>
    </submittedName>
</protein>
<gene>
    <name evidence="1" type="ORF">M378DRAFT_182745</name>
</gene>
<dbReference type="AlphaFoldDB" id="A0A0C2SIK6"/>
<organism evidence="1 2">
    <name type="scientific">Amanita muscaria (strain Koide BX008)</name>
    <dbReference type="NCBI Taxonomy" id="946122"/>
    <lineage>
        <taxon>Eukaryota</taxon>
        <taxon>Fungi</taxon>
        <taxon>Dikarya</taxon>
        <taxon>Basidiomycota</taxon>
        <taxon>Agaricomycotina</taxon>
        <taxon>Agaricomycetes</taxon>
        <taxon>Agaricomycetidae</taxon>
        <taxon>Agaricales</taxon>
        <taxon>Pluteineae</taxon>
        <taxon>Amanitaceae</taxon>
        <taxon>Amanita</taxon>
    </lineage>
</organism>
<sequence>MTFFSGGPYIPNLVLICHHQREINLGLVQMKAQTSKKIKESKSAIVEITSTSDEDLVASVDKSVKRKKPQLNPVASLNSGSKKLKIEDDDLFHKVDHDIDIAKLIRTPSAKAKAAESAFVYF</sequence>
<dbReference type="Proteomes" id="UP000054549">
    <property type="component" value="Unassembled WGS sequence"/>
</dbReference>
<dbReference type="EMBL" id="KN819296">
    <property type="protein sequence ID" value="KIL53784.1"/>
    <property type="molecule type" value="Genomic_DNA"/>
</dbReference>
<accession>A0A0C2SIK6</accession>
<name>A0A0C2SIK6_AMAMK</name>
<reference evidence="1 2" key="1">
    <citation type="submission" date="2014-04" db="EMBL/GenBank/DDBJ databases">
        <title>Evolutionary Origins and Diversification of the Mycorrhizal Mutualists.</title>
        <authorList>
            <consortium name="DOE Joint Genome Institute"/>
            <consortium name="Mycorrhizal Genomics Consortium"/>
            <person name="Kohler A."/>
            <person name="Kuo A."/>
            <person name="Nagy L.G."/>
            <person name="Floudas D."/>
            <person name="Copeland A."/>
            <person name="Barry K.W."/>
            <person name="Cichocki N."/>
            <person name="Veneault-Fourrey C."/>
            <person name="LaButti K."/>
            <person name="Lindquist E.A."/>
            <person name="Lipzen A."/>
            <person name="Lundell T."/>
            <person name="Morin E."/>
            <person name="Murat C."/>
            <person name="Riley R."/>
            <person name="Ohm R."/>
            <person name="Sun H."/>
            <person name="Tunlid A."/>
            <person name="Henrissat B."/>
            <person name="Grigoriev I.V."/>
            <person name="Hibbett D.S."/>
            <person name="Martin F."/>
        </authorList>
    </citation>
    <scope>NUCLEOTIDE SEQUENCE [LARGE SCALE GENOMIC DNA]</scope>
    <source>
        <strain evidence="1 2">Koide BX008</strain>
    </source>
</reference>
<dbReference type="InParanoid" id="A0A0C2SIK6"/>